<keyword evidence="1" id="KW-0732">Signal</keyword>
<gene>
    <name evidence="5" type="ORF">MNEG_0382</name>
</gene>
<dbReference type="KEGG" id="mng:MNEG_0382"/>
<dbReference type="OrthoDB" id="542035at2759"/>
<proteinExistence type="predicted"/>
<dbReference type="Pfam" id="PF05426">
    <property type="entry name" value="Alginate_lyase"/>
    <property type="match status" value="1"/>
</dbReference>
<dbReference type="STRING" id="145388.A0A0D2N5M3"/>
<feature type="region of interest" description="Disordered" evidence="3">
    <location>
        <begin position="135"/>
        <end position="181"/>
    </location>
</feature>
<dbReference type="GO" id="GO:0016829">
    <property type="term" value="F:lyase activity"/>
    <property type="evidence" value="ECO:0007669"/>
    <property type="project" value="UniProtKB-KW"/>
</dbReference>
<evidence type="ECO:0000313" key="6">
    <source>
        <dbReference type="Proteomes" id="UP000054498"/>
    </source>
</evidence>
<feature type="domain" description="Alginate lyase" evidence="4">
    <location>
        <begin position="284"/>
        <end position="499"/>
    </location>
</feature>
<dbReference type="EMBL" id="KK100249">
    <property type="protein sequence ID" value="KIZ07567.1"/>
    <property type="molecule type" value="Genomic_DNA"/>
</dbReference>
<evidence type="ECO:0000256" key="2">
    <source>
        <dbReference type="ARBA" id="ARBA00023239"/>
    </source>
</evidence>
<organism evidence="5 6">
    <name type="scientific">Monoraphidium neglectum</name>
    <dbReference type="NCBI Taxonomy" id="145388"/>
    <lineage>
        <taxon>Eukaryota</taxon>
        <taxon>Viridiplantae</taxon>
        <taxon>Chlorophyta</taxon>
        <taxon>core chlorophytes</taxon>
        <taxon>Chlorophyceae</taxon>
        <taxon>CS clade</taxon>
        <taxon>Sphaeropleales</taxon>
        <taxon>Selenastraceae</taxon>
        <taxon>Monoraphidium</taxon>
    </lineage>
</organism>
<evidence type="ECO:0000256" key="3">
    <source>
        <dbReference type="SAM" id="MobiDB-lite"/>
    </source>
</evidence>
<name>A0A0D2N5M3_9CHLO</name>
<dbReference type="RefSeq" id="XP_013906586.1">
    <property type="nucleotide sequence ID" value="XM_014051132.1"/>
</dbReference>
<sequence>MAQADISRVAAAAACRSEWQIVLCSDIPVNATKRLAACCSANRPLPAAAAAMVYAAALQQKGAAQEVSRPDLAVMEAGGPFSGAIDWRFGECLTAASADVPVFTQDEAGGTQVKVVSQQVPPLTRDLIRAVKRKALELSTPPHRNRVAALQSGGSESSSGDSGSGASKGKSSGTGAAPFAHPGGYAGAGELGTLQWRLEQQAPLQAAARDSLLTGRWVPRNVKGSSGWHPPTDTPAEGYGGPYPMEVLRVDIGGIIANTSTCPAAYPTGAPLAQCGHTAFVELDGTMAYKSALAYVATGDARHAAQAAAILTAWSTKNREFGVKTTNGPLEAAWGCAAMSRAMEVLRASWPGFRQSDLSAFVAWANARLMPNVDYFAYVMSAYPKGSDTRKLMYGNWHAACADCMVALGVLSDDRARYDKGVELYRATVNSYLKWGRGEYAAGRILGESTETFRDIYHTLFGLGSLVQAAEAAWAQDTDEYGANGYALASALELHARIVNAWDKRDASMLPGGFKLFSSMPAAPAGCAWRWGPETQRWASFNATSGAKCSDLAGGAKYVLGAK</sequence>
<dbReference type="Proteomes" id="UP000054498">
    <property type="component" value="Unassembled WGS sequence"/>
</dbReference>
<reference evidence="5 6" key="1">
    <citation type="journal article" date="2013" name="BMC Genomics">
        <title>Reconstruction of the lipid metabolism for the microalga Monoraphidium neglectum from its genome sequence reveals characteristics suitable for biofuel production.</title>
        <authorList>
            <person name="Bogen C."/>
            <person name="Al-Dilaimi A."/>
            <person name="Albersmeier A."/>
            <person name="Wichmann J."/>
            <person name="Grundmann M."/>
            <person name="Rupp O."/>
            <person name="Lauersen K.J."/>
            <person name="Blifernez-Klassen O."/>
            <person name="Kalinowski J."/>
            <person name="Goesmann A."/>
            <person name="Mussgnug J.H."/>
            <person name="Kruse O."/>
        </authorList>
    </citation>
    <scope>NUCLEOTIDE SEQUENCE [LARGE SCALE GENOMIC DNA]</scope>
    <source>
        <strain evidence="5 6">SAG 48.87</strain>
    </source>
</reference>
<evidence type="ECO:0000256" key="1">
    <source>
        <dbReference type="ARBA" id="ARBA00022729"/>
    </source>
</evidence>
<evidence type="ECO:0000259" key="4">
    <source>
        <dbReference type="Pfam" id="PF05426"/>
    </source>
</evidence>
<feature type="region of interest" description="Disordered" evidence="3">
    <location>
        <begin position="220"/>
        <end position="239"/>
    </location>
</feature>
<accession>A0A0D2N5M3</accession>
<feature type="compositionally biased region" description="Low complexity" evidence="3">
    <location>
        <begin position="152"/>
        <end position="175"/>
    </location>
</feature>
<dbReference type="AlphaFoldDB" id="A0A0D2N5M3"/>
<keyword evidence="2" id="KW-0456">Lyase</keyword>
<dbReference type="SUPFAM" id="SSF48230">
    <property type="entry name" value="Chondroitin AC/alginate lyase"/>
    <property type="match status" value="1"/>
</dbReference>
<dbReference type="GeneID" id="25726500"/>
<keyword evidence="6" id="KW-1185">Reference proteome</keyword>
<dbReference type="InterPro" id="IPR008397">
    <property type="entry name" value="Alginate_lyase_dom"/>
</dbReference>
<evidence type="ECO:0000313" key="5">
    <source>
        <dbReference type="EMBL" id="KIZ07567.1"/>
    </source>
</evidence>
<dbReference type="InterPro" id="IPR008929">
    <property type="entry name" value="Chondroitin_lyas"/>
</dbReference>
<protein>
    <recommendedName>
        <fullName evidence="4">Alginate lyase domain-containing protein</fullName>
    </recommendedName>
</protein>
<dbReference type="Gene3D" id="1.50.10.100">
    <property type="entry name" value="Chondroitin AC/alginate lyase"/>
    <property type="match status" value="1"/>
</dbReference>